<proteinExistence type="predicted"/>
<accession>A0A0J1B5D0</accession>
<dbReference type="AlphaFoldDB" id="A0A0J1B5D0"/>
<comment type="caution">
    <text evidence="3">The sequence shown here is derived from an EMBL/GenBank/DDBJ whole genome shotgun (WGS) entry which is preliminary data.</text>
</comment>
<gene>
    <name evidence="3" type="ORF">RISK_006205</name>
</gene>
<keyword evidence="3" id="KW-0378">Hydrolase</keyword>
<feature type="region of interest" description="Disordered" evidence="1">
    <location>
        <begin position="329"/>
        <end position="404"/>
    </location>
</feature>
<feature type="transmembrane region" description="Helical" evidence="2">
    <location>
        <begin position="181"/>
        <end position="201"/>
    </location>
</feature>
<feature type="transmembrane region" description="Helical" evidence="2">
    <location>
        <begin position="283"/>
        <end position="305"/>
    </location>
</feature>
<evidence type="ECO:0000256" key="1">
    <source>
        <dbReference type="SAM" id="MobiDB-lite"/>
    </source>
</evidence>
<keyword evidence="2" id="KW-1133">Transmembrane helix</keyword>
<protein>
    <submittedName>
        <fullName evidence="3">Membrane-bound metal-dependent hydrolase</fullName>
    </submittedName>
</protein>
<dbReference type="InterPro" id="IPR007404">
    <property type="entry name" value="YdjM-like"/>
</dbReference>
<keyword evidence="2" id="KW-0812">Transmembrane</keyword>
<feature type="compositionally biased region" description="Polar residues" evidence="1">
    <location>
        <begin position="356"/>
        <end position="375"/>
    </location>
</feature>
<feature type="transmembrane region" description="Helical" evidence="2">
    <location>
        <begin position="213"/>
        <end position="232"/>
    </location>
</feature>
<dbReference type="RefSeq" id="WP_315852666.1">
    <property type="nucleotide sequence ID" value="NZ_LECT01000050.1"/>
</dbReference>
<keyword evidence="4" id="KW-1185">Reference proteome</keyword>
<evidence type="ECO:0000256" key="2">
    <source>
        <dbReference type="SAM" id="Phobius"/>
    </source>
</evidence>
<dbReference type="STRING" id="595434.RISK_006205"/>
<dbReference type="EMBL" id="LECT01000050">
    <property type="protein sequence ID" value="KLU01706.1"/>
    <property type="molecule type" value="Genomic_DNA"/>
</dbReference>
<organism evidence="3 4">
    <name type="scientific">Rhodopirellula islandica</name>
    <dbReference type="NCBI Taxonomy" id="595434"/>
    <lineage>
        <taxon>Bacteria</taxon>
        <taxon>Pseudomonadati</taxon>
        <taxon>Planctomycetota</taxon>
        <taxon>Planctomycetia</taxon>
        <taxon>Pirellulales</taxon>
        <taxon>Pirellulaceae</taxon>
        <taxon>Rhodopirellula</taxon>
    </lineage>
</organism>
<name>A0A0J1B5D0_RHOIS</name>
<sequence length="404" mass="44712">MSALSSLQRIRTVLTLVAKAKGQGEQQFFWRWFSERSPRSEARLAWRIFPVAGGSSDLVTAMVLGAPPPCSALAAWWAVVLEICSDRPSLPVVSQSVRVSLAGFKTHISTSTVVGCAYGYWGVVDQGMSMESALLAGGLCSVSGMLPDLDSDSGVPLRETTMFLSAVVPMLMIDRWRDMGLTHEAMALAAMIVYVAIRFVAVEGFRKFTVHRGMWHSIPAALVAGLIAYMLMPCPSEAIRVYKSSAVIVGFMTHLILDEIWALDFSRGSMRVKKSFGTALKFFGSSPLANIFVWGQLGLFMYLAWGDHEILDRLRQRVRMDNDRYAVPSQDEINPDYTSPSLFAPWESREPPQWQPRITSPQESPSNFGWPSQAQPGAIEPDVTQPGMGQQVARPHWPTALPRR</sequence>
<reference evidence="3" key="1">
    <citation type="submission" date="2015-05" db="EMBL/GenBank/DDBJ databases">
        <title>Permanent draft genome of Rhodopirellula islandicus K833.</title>
        <authorList>
            <person name="Kizina J."/>
            <person name="Richter M."/>
            <person name="Glockner F.O."/>
            <person name="Harder J."/>
        </authorList>
    </citation>
    <scope>NUCLEOTIDE SEQUENCE [LARGE SCALE GENOMIC DNA]</scope>
    <source>
        <strain evidence="3">K833</strain>
    </source>
</reference>
<dbReference type="Pfam" id="PF04307">
    <property type="entry name" value="YdjM"/>
    <property type="match status" value="1"/>
</dbReference>
<evidence type="ECO:0000313" key="4">
    <source>
        <dbReference type="Proteomes" id="UP000036367"/>
    </source>
</evidence>
<keyword evidence="2" id="KW-0472">Membrane</keyword>
<dbReference type="Proteomes" id="UP000036367">
    <property type="component" value="Unassembled WGS sequence"/>
</dbReference>
<evidence type="ECO:0000313" key="3">
    <source>
        <dbReference type="EMBL" id="KLU01706.1"/>
    </source>
</evidence>
<dbReference type="PATRIC" id="fig|595434.4.peg.5896"/>
<dbReference type="GO" id="GO:0016787">
    <property type="term" value="F:hydrolase activity"/>
    <property type="evidence" value="ECO:0007669"/>
    <property type="project" value="UniProtKB-KW"/>
</dbReference>
<feature type="transmembrane region" description="Helical" evidence="2">
    <location>
        <begin position="244"/>
        <end position="263"/>
    </location>
</feature>